<keyword evidence="10" id="KW-1185">Reference proteome</keyword>
<dbReference type="GO" id="GO:0009055">
    <property type="term" value="F:electron transfer activity"/>
    <property type="evidence" value="ECO:0007669"/>
    <property type="project" value="InterPro"/>
</dbReference>
<dbReference type="PANTHER" id="PTHR30600:SF10">
    <property type="entry name" value="BLL6722 PROTEIN"/>
    <property type="match status" value="1"/>
</dbReference>
<keyword evidence="3 7" id="KW-0479">Metal-binding</keyword>
<evidence type="ECO:0000256" key="7">
    <source>
        <dbReference type="PROSITE-ProRule" id="PRU00433"/>
    </source>
</evidence>
<accession>A0A5C8NVQ4</accession>
<dbReference type="GO" id="GO:0030313">
    <property type="term" value="C:cell envelope"/>
    <property type="evidence" value="ECO:0007669"/>
    <property type="project" value="UniProtKB-SubCell"/>
</dbReference>
<evidence type="ECO:0000259" key="8">
    <source>
        <dbReference type="PROSITE" id="PS51007"/>
    </source>
</evidence>
<protein>
    <submittedName>
        <fullName evidence="9">C-type cytochrome</fullName>
    </submittedName>
</protein>
<evidence type="ECO:0000256" key="3">
    <source>
        <dbReference type="ARBA" id="ARBA00022723"/>
    </source>
</evidence>
<dbReference type="EMBL" id="VDUY01000004">
    <property type="protein sequence ID" value="TXL65281.1"/>
    <property type="molecule type" value="Genomic_DNA"/>
</dbReference>
<keyword evidence="6 7" id="KW-0408">Iron</keyword>
<dbReference type="InterPro" id="IPR051395">
    <property type="entry name" value="Cytochrome_c_Peroxidase/MauG"/>
</dbReference>
<evidence type="ECO:0000256" key="5">
    <source>
        <dbReference type="ARBA" id="ARBA00023002"/>
    </source>
</evidence>
<evidence type="ECO:0000256" key="2">
    <source>
        <dbReference type="ARBA" id="ARBA00022617"/>
    </source>
</evidence>
<dbReference type="InterPro" id="IPR036909">
    <property type="entry name" value="Cyt_c-like_dom_sf"/>
</dbReference>
<dbReference type="GO" id="GO:0004130">
    <property type="term" value="F:cytochrome-c peroxidase activity"/>
    <property type="evidence" value="ECO:0007669"/>
    <property type="project" value="TreeGrafter"/>
</dbReference>
<dbReference type="PANTHER" id="PTHR30600">
    <property type="entry name" value="CYTOCHROME C PEROXIDASE-RELATED"/>
    <property type="match status" value="1"/>
</dbReference>
<comment type="subcellular location">
    <subcellularLocation>
        <location evidence="1">Cell envelope</location>
    </subcellularLocation>
</comment>
<evidence type="ECO:0000256" key="1">
    <source>
        <dbReference type="ARBA" id="ARBA00004196"/>
    </source>
</evidence>
<dbReference type="GO" id="GO:0020037">
    <property type="term" value="F:heme binding"/>
    <property type="evidence" value="ECO:0007669"/>
    <property type="project" value="InterPro"/>
</dbReference>
<gene>
    <name evidence="9" type="ORF">FHP08_10810</name>
</gene>
<dbReference type="PROSITE" id="PS51007">
    <property type="entry name" value="CYTC"/>
    <property type="match status" value="2"/>
</dbReference>
<sequence length="401" mass="43198">MQVPRYALIGAAIALAATAVVGQVGHVENLEAVESSVLRSASPKERLGKLLFEDVNLSDPPGQACATCHRLGAGFADPDRSAPTSKGVRAGLFGDRNTPSAAYMAFSPKFHFDETEEHYVGGQFWDGRAATLEEQAKGPFLNPLEMANTHAAQVVEKVREAPYAPLFAEVFGASALADAEQAYEGIAEAIAAWQRTPLFSPFSSKYDAWLAGRARLTAQERRGLALFEREDKGNCAACHPVAKGTDGRGGLGTDFTYDNLGVPKNPANPFYRLAPAHNPAGEAHVDLGLGGVVGKAGEYGKFKVPTVRNVALTAPYMHNGYFETLRGVVDFYNTRDVKPRCPDEFTAEADARRLGCWPRPEMVANVNTDELGKLRLSPTEVDDIVAFMLTLTDGWSPPGAR</sequence>
<organism evidence="9 10">
    <name type="scientific">Zeimonas arvi</name>
    <dbReference type="NCBI Taxonomy" id="2498847"/>
    <lineage>
        <taxon>Bacteria</taxon>
        <taxon>Pseudomonadati</taxon>
        <taxon>Pseudomonadota</taxon>
        <taxon>Betaproteobacteria</taxon>
        <taxon>Burkholderiales</taxon>
        <taxon>Burkholderiaceae</taxon>
        <taxon>Zeimonas</taxon>
    </lineage>
</organism>
<feature type="domain" description="Cytochrome c" evidence="8">
    <location>
        <begin position="43"/>
        <end position="187"/>
    </location>
</feature>
<comment type="caution">
    <text evidence="9">The sequence shown here is derived from an EMBL/GenBank/DDBJ whole genome shotgun (WGS) entry which is preliminary data.</text>
</comment>
<dbReference type="Gene3D" id="1.10.760.10">
    <property type="entry name" value="Cytochrome c-like domain"/>
    <property type="match status" value="2"/>
</dbReference>
<dbReference type="Proteomes" id="UP000321548">
    <property type="component" value="Unassembled WGS sequence"/>
</dbReference>
<dbReference type="InterPro" id="IPR004852">
    <property type="entry name" value="Di-haem_cyt_c_peroxidsae"/>
</dbReference>
<dbReference type="OrthoDB" id="9805202at2"/>
<reference evidence="9 10" key="1">
    <citation type="submission" date="2019-06" db="EMBL/GenBank/DDBJ databases">
        <title>Quisquiliibacterium sp. nov., isolated from a maize field.</title>
        <authorList>
            <person name="Lin S.-Y."/>
            <person name="Tsai C.-F."/>
            <person name="Young C.-C."/>
        </authorList>
    </citation>
    <scope>NUCLEOTIDE SEQUENCE [LARGE SCALE GENOMIC DNA]</scope>
    <source>
        <strain evidence="9 10">CC-CFT501</strain>
    </source>
</reference>
<evidence type="ECO:0000313" key="10">
    <source>
        <dbReference type="Proteomes" id="UP000321548"/>
    </source>
</evidence>
<evidence type="ECO:0000256" key="6">
    <source>
        <dbReference type="ARBA" id="ARBA00023004"/>
    </source>
</evidence>
<keyword evidence="5" id="KW-0560">Oxidoreductase</keyword>
<dbReference type="GO" id="GO:0046872">
    <property type="term" value="F:metal ion binding"/>
    <property type="evidence" value="ECO:0007669"/>
    <property type="project" value="UniProtKB-KW"/>
</dbReference>
<dbReference type="InterPro" id="IPR009056">
    <property type="entry name" value="Cyt_c-like_dom"/>
</dbReference>
<evidence type="ECO:0000313" key="9">
    <source>
        <dbReference type="EMBL" id="TXL65281.1"/>
    </source>
</evidence>
<keyword evidence="4" id="KW-0732">Signal</keyword>
<feature type="domain" description="Cytochrome c" evidence="8">
    <location>
        <begin position="218"/>
        <end position="392"/>
    </location>
</feature>
<proteinExistence type="predicted"/>
<name>A0A5C8NVQ4_9BURK</name>
<dbReference type="Pfam" id="PF03150">
    <property type="entry name" value="CCP_MauG"/>
    <property type="match status" value="1"/>
</dbReference>
<dbReference type="AlphaFoldDB" id="A0A5C8NVQ4"/>
<dbReference type="SUPFAM" id="SSF46626">
    <property type="entry name" value="Cytochrome c"/>
    <property type="match status" value="2"/>
</dbReference>
<keyword evidence="2 7" id="KW-0349">Heme</keyword>
<evidence type="ECO:0000256" key="4">
    <source>
        <dbReference type="ARBA" id="ARBA00022729"/>
    </source>
</evidence>